<evidence type="ECO:0000256" key="2">
    <source>
        <dbReference type="ARBA" id="ARBA00005642"/>
    </source>
</evidence>
<dbReference type="EMBL" id="JAHOEL010000008">
    <property type="protein sequence ID" value="MBV3392063.1"/>
    <property type="molecule type" value="Genomic_DNA"/>
</dbReference>
<gene>
    <name evidence="5 8" type="primary">truB</name>
    <name evidence="8" type="ORF">KSV97_02115</name>
    <name evidence="9" type="ORF">KSW06_02130</name>
</gene>
<evidence type="ECO:0000259" key="7">
    <source>
        <dbReference type="Pfam" id="PF16198"/>
    </source>
</evidence>
<proteinExistence type="inferred from homology"/>
<evidence type="ECO:0000256" key="4">
    <source>
        <dbReference type="ARBA" id="ARBA00023235"/>
    </source>
</evidence>
<dbReference type="HAMAP" id="MF_01080">
    <property type="entry name" value="TruB_bact"/>
    <property type="match status" value="1"/>
</dbReference>
<dbReference type="GO" id="GO:0160148">
    <property type="term" value="F:tRNA pseudouridine(55) synthase activity"/>
    <property type="evidence" value="ECO:0007669"/>
    <property type="project" value="UniProtKB-EC"/>
</dbReference>
<dbReference type="RefSeq" id="WP_217747089.1">
    <property type="nucleotide sequence ID" value="NZ_JAHOEB010000008.1"/>
</dbReference>
<dbReference type="PANTHER" id="PTHR13767">
    <property type="entry name" value="TRNA-PSEUDOURIDINE SYNTHASE"/>
    <property type="match status" value="1"/>
</dbReference>
<evidence type="ECO:0000313" key="11">
    <source>
        <dbReference type="Proteomes" id="UP001197492"/>
    </source>
</evidence>
<comment type="similarity">
    <text evidence="2 5">Belongs to the pseudouridine synthase TruB family. Type 1 subfamily.</text>
</comment>
<evidence type="ECO:0000313" key="9">
    <source>
        <dbReference type="EMBL" id="MBV3392063.1"/>
    </source>
</evidence>
<dbReference type="Pfam" id="PF16198">
    <property type="entry name" value="TruB_C_2"/>
    <property type="match status" value="1"/>
</dbReference>
<keyword evidence="4 5" id="KW-0413">Isomerase</keyword>
<dbReference type="Proteomes" id="UP001197492">
    <property type="component" value="Unassembled WGS sequence"/>
</dbReference>
<comment type="caution">
    <text evidence="8">The sequence shown here is derived from an EMBL/GenBank/DDBJ whole genome shotgun (WGS) entry which is preliminary data.</text>
</comment>
<evidence type="ECO:0000256" key="1">
    <source>
        <dbReference type="ARBA" id="ARBA00000385"/>
    </source>
</evidence>
<accession>A0AAW4MR70</accession>
<keyword evidence="3 5" id="KW-0819">tRNA processing</keyword>
<keyword evidence="11" id="KW-1185">Reference proteome</keyword>
<dbReference type="GO" id="GO:0031119">
    <property type="term" value="P:tRNA pseudouridine synthesis"/>
    <property type="evidence" value="ECO:0007669"/>
    <property type="project" value="UniProtKB-UniRule"/>
</dbReference>
<organism evidence="8 10">
    <name type="scientific">Catenibacterium mitsuokai</name>
    <dbReference type="NCBI Taxonomy" id="100886"/>
    <lineage>
        <taxon>Bacteria</taxon>
        <taxon>Bacillati</taxon>
        <taxon>Bacillota</taxon>
        <taxon>Erysipelotrichia</taxon>
        <taxon>Erysipelotrichales</taxon>
        <taxon>Coprobacillaceae</taxon>
        <taxon>Catenibacterium</taxon>
    </lineage>
</organism>
<evidence type="ECO:0000259" key="6">
    <source>
        <dbReference type="Pfam" id="PF01509"/>
    </source>
</evidence>
<evidence type="ECO:0000256" key="5">
    <source>
        <dbReference type="HAMAP-Rule" id="MF_01080"/>
    </source>
</evidence>
<dbReference type="NCBIfam" id="TIGR00431">
    <property type="entry name" value="TruB"/>
    <property type="match status" value="1"/>
</dbReference>
<dbReference type="PANTHER" id="PTHR13767:SF2">
    <property type="entry name" value="PSEUDOURIDYLATE SYNTHASE TRUB1"/>
    <property type="match status" value="1"/>
</dbReference>
<dbReference type="Proteomes" id="UP001196408">
    <property type="component" value="Unassembled WGS sequence"/>
</dbReference>
<comment type="catalytic activity">
    <reaction evidence="1 5">
        <text>uridine(55) in tRNA = pseudouridine(55) in tRNA</text>
        <dbReference type="Rhea" id="RHEA:42532"/>
        <dbReference type="Rhea" id="RHEA-COMP:10101"/>
        <dbReference type="Rhea" id="RHEA-COMP:10102"/>
        <dbReference type="ChEBI" id="CHEBI:65314"/>
        <dbReference type="ChEBI" id="CHEBI:65315"/>
        <dbReference type="EC" id="5.4.99.25"/>
    </reaction>
</comment>
<sequence>MDGIILINKPQGMTSHDVVNRVRRIMHTKKVGHCGTLDPMATGVLVVGINKATKAMQFLMSEEKEYRATLKLGSATDTYDAEGKVLETKPFTGYENLEEVLSSFKGDSMQKPPMYSAIKINGKKLYEYAREGIEVEVPERPITIYKLDLVDAHDDEITIDVKCSKGTYVRSLCVDIGKALGYPAHMTALVRNQSGHFTIDQAVTLEELEENNGPVIPLEEVFSFYDSMVVDERIVMTGQKIKSDKDHNVAIYSKEGKLLAIYGPDGKGNLKSLRGLF</sequence>
<name>A0AAW4MR70_9FIRM</name>
<dbReference type="InterPro" id="IPR032819">
    <property type="entry name" value="TruB_C"/>
</dbReference>
<dbReference type="GO" id="GO:0003723">
    <property type="term" value="F:RNA binding"/>
    <property type="evidence" value="ECO:0007669"/>
    <property type="project" value="InterPro"/>
</dbReference>
<feature type="domain" description="tRNA pseudouridylate synthase B C-terminal" evidence="7">
    <location>
        <begin position="170"/>
        <end position="210"/>
    </location>
</feature>
<dbReference type="FunFam" id="3.30.2350.10:FF:000011">
    <property type="entry name" value="tRNA pseudouridine synthase B"/>
    <property type="match status" value="1"/>
</dbReference>
<dbReference type="CDD" id="cd02573">
    <property type="entry name" value="PseudoU_synth_EcTruB"/>
    <property type="match status" value="1"/>
</dbReference>
<dbReference type="InterPro" id="IPR002501">
    <property type="entry name" value="PsdUridine_synth_N"/>
</dbReference>
<dbReference type="EC" id="5.4.99.25" evidence="5"/>
<comment type="function">
    <text evidence="5">Responsible for synthesis of pseudouridine from uracil-55 in the psi GC loop of transfer RNAs.</text>
</comment>
<dbReference type="EMBL" id="JAHOEF010000008">
    <property type="protein sequence ID" value="MBV3382037.1"/>
    <property type="molecule type" value="Genomic_DNA"/>
</dbReference>
<dbReference type="GO" id="GO:1990481">
    <property type="term" value="P:mRNA pseudouridine synthesis"/>
    <property type="evidence" value="ECO:0007669"/>
    <property type="project" value="TreeGrafter"/>
</dbReference>
<dbReference type="AlphaFoldDB" id="A0AAW4MR70"/>
<feature type="domain" description="Pseudouridine synthase II N-terminal" evidence="6">
    <location>
        <begin position="23"/>
        <end position="169"/>
    </location>
</feature>
<dbReference type="InterPro" id="IPR014780">
    <property type="entry name" value="tRNA_psdUridine_synth_TruB"/>
</dbReference>
<evidence type="ECO:0000313" key="10">
    <source>
        <dbReference type="Proteomes" id="UP001196408"/>
    </source>
</evidence>
<dbReference type="Pfam" id="PF01509">
    <property type="entry name" value="TruB_N"/>
    <property type="match status" value="1"/>
</dbReference>
<evidence type="ECO:0000313" key="8">
    <source>
        <dbReference type="EMBL" id="MBV3382037.1"/>
    </source>
</evidence>
<protein>
    <recommendedName>
        <fullName evidence="5">tRNA pseudouridine synthase B</fullName>
        <ecNumber evidence="5">5.4.99.25</ecNumber>
    </recommendedName>
    <alternativeName>
        <fullName evidence="5">tRNA pseudouridine(55) synthase</fullName>
        <shortName evidence="5">Psi55 synthase</shortName>
    </alternativeName>
    <alternativeName>
        <fullName evidence="5">tRNA pseudouridylate synthase</fullName>
    </alternativeName>
    <alternativeName>
        <fullName evidence="5">tRNA-uridine isomerase</fullName>
    </alternativeName>
</protein>
<evidence type="ECO:0000256" key="3">
    <source>
        <dbReference type="ARBA" id="ARBA00022694"/>
    </source>
</evidence>
<reference evidence="8 11" key="1">
    <citation type="submission" date="2021-06" db="EMBL/GenBank/DDBJ databases">
        <title>Collection of gut derived symbiotic bacterial strains cultured from healthy donors.</title>
        <authorList>
            <person name="Lin H."/>
            <person name="Littmann E."/>
            <person name="Pamer E.G."/>
        </authorList>
    </citation>
    <scope>NUCLEOTIDE SEQUENCE</scope>
    <source>
        <strain evidence="9 11">MSK.21.70</strain>
        <strain evidence="8">MSK.21.82</strain>
    </source>
</reference>
<feature type="active site" description="Nucleophile" evidence="5">
    <location>
        <position position="38"/>
    </location>
</feature>